<evidence type="ECO:0000256" key="1">
    <source>
        <dbReference type="SAM" id="Phobius"/>
    </source>
</evidence>
<dbReference type="EMBL" id="LR215036">
    <property type="protein sequence ID" value="VEU74404.1"/>
    <property type="molecule type" value="Genomic_DNA"/>
</dbReference>
<keyword evidence="1" id="KW-0472">Membrane</keyword>
<accession>A0A449B1J4</accession>
<keyword evidence="1" id="KW-0812">Transmembrane</keyword>
<keyword evidence="1" id="KW-1133">Transmembrane helix</keyword>
<evidence type="ECO:0000313" key="3">
    <source>
        <dbReference type="Proteomes" id="UP000290985"/>
    </source>
</evidence>
<sequence>MNFTALLIFGILFFILGILLIFYYKVFSLKNLRNFKENQLKQFRENHPEKKNIFATKILDYTFLLEIE</sequence>
<organism evidence="2 3">
    <name type="scientific">Mycoplasmopsis citelli</name>
    <dbReference type="NCBI Taxonomy" id="171281"/>
    <lineage>
        <taxon>Bacteria</taxon>
        <taxon>Bacillati</taxon>
        <taxon>Mycoplasmatota</taxon>
        <taxon>Mycoplasmoidales</taxon>
        <taxon>Metamycoplasmataceae</taxon>
        <taxon>Mycoplasmopsis</taxon>
    </lineage>
</organism>
<keyword evidence="3" id="KW-1185">Reference proteome</keyword>
<dbReference type="KEGG" id="mcit:NCTC10181_00241"/>
<protein>
    <submittedName>
        <fullName evidence="2">Uncharacterized protein</fullName>
    </submittedName>
</protein>
<name>A0A449B1J4_9BACT</name>
<evidence type="ECO:0000313" key="2">
    <source>
        <dbReference type="EMBL" id="VEU74404.1"/>
    </source>
</evidence>
<gene>
    <name evidence="2" type="ORF">NCTC10181_00241</name>
</gene>
<dbReference type="Proteomes" id="UP000290985">
    <property type="component" value="Chromosome"/>
</dbReference>
<feature type="transmembrane region" description="Helical" evidence="1">
    <location>
        <begin position="6"/>
        <end position="26"/>
    </location>
</feature>
<reference evidence="2 3" key="1">
    <citation type="submission" date="2019-01" db="EMBL/GenBank/DDBJ databases">
        <authorList>
            <consortium name="Pathogen Informatics"/>
        </authorList>
    </citation>
    <scope>NUCLEOTIDE SEQUENCE [LARGE SCALE GENOMIC DNA]</scope>
    <source>
        <strain evidence="2 3">NCTC10181</strain>
    </source>
</reference>
<dbReference type="AlphaFoldDB" id="A0A449B1J4"/>
<proteinExistence type="predicted"/>